<sequence length="95" mass="10028">MSGTLLRIRRKRRLAAALRWAVAQQPTIPTGALAPLAERLEAIAAQQQLDIPASADLPERLARIAPGGAAPPEVVAMLAALLLPLLTPPVRSTEP</sequence>
<dbReference type="EMBL" id="JACTUZ010000054">
    <property type="protein sequence ID" value="MBC9177919.1"/>
    <property type="molecule type" value="Genomic_DNA"/>
</dbReference>
<proteinExistence type="predicted"/>
<reference evidence="1 2" key="1">
    <citation type="journal article" date="2009" name="Int. J. Syst. Evol. Microbiol.">
        <title>Transfer of Teichococcus ludipueritiae and Muricoccus roseus to the genus Roseomonas, as Roseomonas ludipueritiae comb. nov. and Roseomonas rosea comb. nov., respectively, and emended description of the genus Roseomonas.</title>
        <authorList>
            <person name="Sanchez-Porro C."/>
            <person name="Gallego V."/>
            <person name="Busse H.J."/>
            <person name="Kampfer P."/>
            <person name="Ventosa A."/>
        </authorList>
    </citation>
    <scope>NUCLEOTIDE SEQUENCE [LARGE SCALE GENOMIC DNA]</scope>
    <source>
        <strain evidence="1 2">DSM 14915</strain>
    </source>
</reference>
<protein>
    <submittedName>
        <fullName evidence="1">Uncharacterized protein</fullName>
    </submittedName>
</protein>
<comment type="caution">
    <text evidence="1">The sequence shown here is derived from an EMBL/GenBank/DDBJ whole genome shotgun (WGS) entry which is preliminary data.</text>
</comment>
<name>A0ABR7R800_9PROT</name>
<organism evidence="1 2">
    <name type="scientific">Pseudoroseomonas ludipueritiae</name>
    <dbReference type="NCBI Taxonomy" id="198093"/>
    <lineage>
        <taxon>Bacteria</taxon>
        <taxon>Pseudomonadati</taxon>
        <taxon>Pseudomonadota</taxon>
        <taxon>Alphaproteobacteria</taxon>
        <taxon>Acetobacterales</taxon>
        <taxon>Acetobacteraceae</taxon>
        <taxon>Pseudoroseomonas</taxon>
    </lineage>
</organism>
<dbReference type="Proteomes" id="UP000603940">
    <property type="component" value="Unassembled WGS sequence"/>
</dbReference>
<evidence type="ECO:0000313" key="2">
    <source>
        <dbReference type="Proteomes" id="UP000603940"/>
    </source>
</evidence>
<dbReference type="RefSeq" id="WP_187779034.1">
    <property type="nucleotide sequence ID" value="NZ_JACTUZ010000054.1"/>
</dbReference>
<evidence type="ECO:0000313" key="1">
    <source>
        <dbReference type="EMBL" id="MBC9177919.1"/>
    </source>
</evidence>
<keyword evidence="2" id="KW-1185">Reference proteome</keyword>
<accession>A0ABR7R800</accession>
<gene>
    <name evidence="1" type="ORF">IBL25_13305</name>
</gene>